<feature type="domain" description="DUF3734" evidence="1">
    <location>
        <begin position="32"/>
        <end position="136"/>
    </location>
</feature>
<dbReference type="AlphaFoldDB" id="A0A7W8XWA5"/>
<evidence type="ECO:0000313" key="3">
    <source>
        <dbReference type="Proteomes" id="UP000549882"/>
    </source>
</evidence>
<sequence>MRDTLVFQVDLFSARGILPRDMADVLARHKDIMYSSPMRNNTDTFRRMHNLRLKLRQALLRVPPEALTHDDRRFLIAMEDVPRINIVHLIYQQKIYESDAKDYEFSGTSMREHWDSGYQDTRKTLKHRRWLEKPPESIGMTVHDVHRNDPS</sequence>
<dbReference type="EMBL" id="JACHBI010000013">
    <property type="protein sequence ID" value="MBB5576570.1"/>
    <property type="molecule type" value="Genomic_DNA"/>
</dbReference>
<accession>A0A7W8XWA5</accession>
<protein>
    <submittedName>
        <fullName evidence="2">Putative acylesterase/phospholipase RssA</fullName>
    </submittedName>
</protein>
<keyword evidence="3" id="KW-1185">Reference proteome</keyword>
<reference evidence="2 3" key="1">
    <citation type="submission" date="2020-08" db="EMBL/GenBank/DDBJ databases">
        <title>Genomic Encyclopedia of Type Strains, Phase IV (KMG-V): Genome sequencing to study the core and pangenomes of soil and plant-associated prokaryotes.</title>
        <authorList>
            <person name="Whitman W."/>
        </authorList>
    </citation>
    <scope>NUCLEOTIDE SEQUENCE [LARGE SCALE GENOMIC DNA]</scope>
    <source>
        <strain evidence="2 3">SEMIA 4064</strain>
    </source>
</reference>
<proteinExistence type="predicted"/>
<comment type="caution">
    <text evidence="2">The sequence shown here is derived from an EMBL/GenBank/DDBJ whole genome shotgun (WGS) entry which is preliminary data.</text>
</comment>
<organism evidence="2 3">
    <name type="scientific">Rhizobium paranaense</name>
    <dbReference type="NCBI Taxonomy" id="1650438"/>
    <lineage>
        <taxon>Bacteria</taxon>
        <taxon>Pseudomonadati</taxon>
        <taxon>Pseudomonadota</taxon>
        <taxon>Alphaproteobacteria</taxon>
        <taxon>Hyphomicrobiales</taxon>
        <taxon>Rhizobiaceae</taxon>
        <taxon>Rhizobium/Agrobacterium group</taxon>
        <taxon>Rhizobium</taxon>
    </lineage>
</organism>
<dbReference type="Proteomes" id="UP000549882">
    <property type="component" value="Unassembled WGS sequence"/>
</dbReference>
<name>A0A7W8XWA5_9HYPH</name>
<dbReference type="InterPro" id="IPR021095">
    <property type="entry name" value="DUF3734"/>
</dbReference>
<dbReference type="Pfam" id="PF12536">
    <property type="entry name" value="DUF3734"/>
    <property type="match status" value="1"/>
</dbReference>
<gene>
    <name evidence="2" type="ORF">GGD50_005215</name>
</gene>
<evidence type="ECO:0000313" key="2">
    <source>
        <dbReference type="EMBL" id="MBB5576570.1"/>
    </source>
</evidence>
<evidence type="ECO:0000259" key="1">
    <source>
        <dbReference type="Pfam" id="PF12536"/>
    </source>
</evidence>